<comment type="subcellular location">
    <subcellularLocation>
        <location evidence="2">Endoplasmic reticulum membrane</location>
        <topology evidence="2">Multi-pass membrane protein</topology>
    </subcellularLocation>
</comment>
<dbReference type="PANTHER" id="PTHR12317">
    <property type="entry name" value="DIACYLGLYCEROL O-ACYLTRANSFERASE"/>
    <property type="match status" value="1"/>
</dbReference>
<reference evidence="16 17" key="1">
    <citation type="journal article" date="2024" name="Plant Biotechnol. J.">
        <title>Dendrobium thyrsiflorum genome and its molecular insights into genes involved in important horticultural traits.</title>
        <authorList>
            <person name="Chen B."/>
            <person name="Wang J.Y."/>
            <person name="Zheng P.J."/>
            <person name="Li K.L."/>
            <person name="Liang Y.M."/>
            <person name="Chen X.F."/>
            <person name="Zhang C."/>
            <person name="Zhao X."/>
            <person name="He X."/>
            <person name="Zhang G.Q."/>
            <person name="Liu Z.J."/>
            <person name="Xu Q."/>
        </authorList>
    </citation>
    <scope>NUCLEOTIDE SEQUENCE [LARGE SCALE GENOMIC DNA]</scope>
    <source>
        <strain evidence="16">GZMU011</strain>
    </source>
</reference>
<name>A0ABD0V2E9_DENTH</name>
<proteinExistence type="inferred from homology"/>
<dbReference type="GO" id="GO:0004144">
    <property type="term" value="F:diacylglycerol O-acyltransferase activity"/>
    <property type="evidence" value="ECO:0007669"/>
    <property type="project" value="UniProtKB-ARBA"/>
</dbReference>
<evidence type="ECO:0000256" key="12">
    <source>
        <dbReference type="ARBA" id="ARBA00023315"/>
    </source>
</evidence>
<keyword evidence="4" id="KW-0444">Lipid biosynthesis</keyword>
<dbReference type="GO" id="GO:0005789">
    <property type="term" value="C:endoplasmic reticulum membrane"/>
    <property type="evidence" value="ECO:0007669"/>
    <property type="project" value="UniProtKB-SubCell"/>
</dbReference>
<dbReference type="CDD" id="cd07987">
    <property type="entry name" value="LPLAT_MGAT-like"/>
    <property type="match status" value="1"/>
</dbReference>
<evidence type="ECO:0000256" key="5">
    <source>
        <dbReference type="ARBA" id="ARBA00022679"/>
    </source>
</evidence>
<keyword evidence="17" id="KW-1185">Reference proteome</keyword>
<keyword evidence="5" id="KW-0808">Transferase</keyword>
<evidence type="ECO:0000256" key="6">
    <source>
        <dbReference type="ARBA" id="ARBA00022692"/>
    </source>
</evidence>
<dbReference type="Pfam" id="PF03982">
    <property type="entry name" value="DAGAT"/>
    <property type="match status" value="1"/>
</dbReference>
<dbReference type="Pfam" id="PF26138">
    <property type="entry name" value="DUF8040"/>
    <property type="match status" value="1"/>
</dbReference>
<keyword evidence="10" id="KW-0443">Lipid metabolism</keyword>
<evidence type="ECO:0000259" key="15">
    <source>
        <dbReference type="Pfam" id="PF26138"/>
    </source>
</evidence>
<dbReference type="InterPro" id="IPR007130">
    <property type="entry name" value="DAGAT"/>
</dbReference>
<dbReference type="GO" id="GO:0046872">
    <property type="term" value="F:metal ion binding"/>
    <property type="evidence" value="ECO:0007669"/>
    <property type="project" value="UniProtKB-KW"/>
</dbReference>
<dbReference type="EMBL" id="JANQDX010000009">
    <property type="protein sequence ID" value="KAL0919399.1"/>
    <property type="molecule type" value="Genomic_DNA"/>
</dbReference>
<evidence type="ECO:0000313" key="17">
    <source>
        <dbReference type="Proteomes" id="UP001552299"/>
    </source>
</evidence>
<dbReference type="Proteomes" id="UP001552299">
    <property type="component" value="Unassembled WGS sequence"/>
</dbReference>
<keyword evidence="7" id="KW-0479">Metal-binding</keyword>
<dbReference type="InterPro" id="IPR027806">
    <property type="entry name" value="HARBI1_dom"/>
</dbReference>
<feature type="domain" description="DDE Tnp4" evidence="14">
    <location>
        <begin position="301"/>
        <end position="462"/>
    </location>
</feature>
<accession>A0ABD0V2E9</accession>
<comment type="cofactor">
    <cofactor evidence="1">
        <name>a divalent metal cation</name>
        <dbReference type="ChEBI" id="CHEBI:60240"/>
    </cofactor>
</comment>
<dbReference type="PANTHER" id="PTHR12317:SF63">
    <property type="entry name" value="DIACYLGLYCEROL O-ACYLTRANSFERASE 2"/>
    <property type="match status" value="1"/>
</dbReference>
<gene>
    <name evidence="16" type="ORF">M5K25_011491</name>
</gene>
<keyword evidence="6" id="KW-0812">Transmembrane</keyword>
<evidence type="ECO:0000259" key="14">
    <source>
        <dbReference type="Pfam" id="PF13359"/>
    </source>
</evidence>
<keyword evidence="11" id="KW-0472">Membrane</keyword>
<evidence type="ECO:0000256" key="9">
    <source>
        <dbReference type="ARBA" id="ARBA00022989"/>
    </source>
</evidence>
<comment type="caution">
    <text evidence="16">The sequence shown here is derived from an EMBL/GenBank/DDBJ whole genome shotgun (WGS) entry which is preliminary data.</text>
</comment>
<feature type="region of interest" description="Disordered" evidence="13">
    <location>
        <begin position="1"/>
        <end position="71"/>
    </location>
</feature>
<keyword evidence="12" id="KW-0012">Acyltransferase</keyword>
<dbReference type="GO" id="GO:0019432">
    <property type="term" value="P:triglyceride biosynthetic process"/>
    <property type="evidence" value="ECO:0007669"/>
    <property type="project" value="UniProtKB-ARBA"/>
</dbReference>
<sequence length="758" mass="86209">MDDTNQYEDEFLTSNGVAYDYEGLPTSDLPDATDHVPPNFEPTAGPPVGSKRSSDEPGQSTRRPRKKGPLDNLNKLLVESNQNAAAFKETVVRSNPYTMTDCLQKLGTIENLTTEALLAVVDSLKENTDNKAILMTWEGEFTSLMSNFLRGVLSDDLCRMVDLHIQVTDAIAELAPAIIEEAANIDEEEHVRRPMFDRTYTGHQYVLDVLAGHPGRAYQCFRLPPDAFISLRDMLVARGHLSDTKNMLAETVSRYFNQVLQAIVSLADEFITLPPVEVDCHPFVRANEQFYPFFRNAIRAIDGTHVPAVVGNTLQNRYRNRKGFTSQNVMAAVSFDRQFVYVASGWEGSAADMRVLRWAIEQGQFEVPCSKYYLVDSGYANTDKFISPFRGYRYHLADYRGSTSRRYAVEQELFNHRHAQLRNVVERTFGIWKERFQVLTRMRQFPLSVQADIVIACAILHNFIGRYHGHDLYFNMSQTEMQHDALRGEVDMTEEDPNLHTSIGERIQGEAIRHNIATDLWNARHNGTCILLNALLIGLKLPHLLDVFGYEPHSVLPIGVCALADLTGFMPLPKIKVLASSAVFVTPFLRQMWTWLGLVPASRRNFYHYLEAGYSCVIVPGGVQEMIHMNYDSEVAFLKPRKGFVRIAMETGRPLVPVFCFGQSHVYKWWKPTGKIFVLIARAIKFTPIIFWGRLGSPVPFRQPMHVVVGRPIEIKKTPKPSKDEINEVHEQFITALEDLFERYKGRAGYPDLHLRIL</sequence>
<organism evidence="16 17">
    <name type="scientific">Dendrobium thyrsiflorum</name>
    <name type="common">Pinecone-like raceme dendrobium</name>
    <name type="synonym">Orchid</name>
    <dbReference type="NCBI Taxonomy" id="117978"/>
    <lineage>
        <taxon>Eukaryota</taxon>
        <taxon>Viridiplantae</taxon>
        <taxon>Streptophyta</taxon>
        <taxon>Embryophyta</taxon>
        <taxon>Tracheophyta</taxon>
        <taxon>Spermatophyta</taxon>
        <taxon>Magnoliopsida</taxon>
        <taxon>Liliopsida</taxon>
        <taxon>Asparagales</taxon>
        <taxon>Orchidaceae</taxon>
        <taxon>Epidendroideae</taxon>
        <taxon>Malaxideae</taxon>
        <taxon>Dendrobiinae</taxon>
        <taxon>Dendrobium</taxon>
    </lineage>
</organism>
<evidence type="ECO:0000256" key="8">
    <source>
        <dbReference type="ARBA" id="ARBA00022824"/>
    </source>
</evidence>
<protein>
    <recommendedName>
        <fullName evidence="18">DDE Tnp4 domain-containing protein</fullName>
    </recommendedName>
</protein>
<dbReference type="AlphaFoldDB" id="A0ABD0V2E9"/>
<evidence type="ECO:0000256" key="4">
    <source>
        <dbReference type="ARBA" id="ARBA00022516"/>
    </source>
</evidence>
<evidence type="ECO:0000313" key="16">
    <source>
        <dbReference type="EMBL" id="KAL0919399.1"/>
    </source>
</evidence>
<keyword evidence="8" id="KW-0256">Endoplasmic reticulum</keyword>
<evidence type="ECO:0000256" key="11">
    <source>
        <dbReference type="ARBA" id="ARBA00023136"/>
    </source>
</evidence>
<comment type="similarity">
    <text evidence="3">Belongs to the diacylglycerol acyltransferase family.</text>
</comment>
<evidence type="ECO:0000256" key="10">
    <source>
        <dbReference type="ARBA" id="ARBA00023098"/>
    </source>
</evidence>
<dbReference type="InterPro" id="IPR058353">
    <property type="entry name" value="DUF8040"/>
</dbReference>
<dbReference type="SUPFAM" id="SSF69593">
    <property type="entry name" value="Glycerol-3-phosphate (1)-acyltransferase"/>
    <property type="match status" value="1"/>
</dbReference>
<evidence type="ECO:0008006" key="18">
    <source>
        <dbReference type="Google" id="ProtNLM"/>
    </source>
</evidence>
<feature type="domain" description="DUF8040" evidence="15">
    <location>
        <begin position="199"/>
        <end position="248"/>
    </location>
</feature>
<evidence type="ECO:0000256" key="3">
    <source>
        <dbReference type="ARBA" id="ARBA00005420"/>
    </source>
</evidence>
<evidence type="ECO:0000256" key="7">
    <source>
        <dbReference type="ARBA" id="ARBA00022723"/>
    </source>
</evidence>
<evidence type="ECO:0000256" key="1">
    <source>
        <dbReference type="ARBA" id="ARBA00001968"/>
    </source>
</evidence>
<evidence type="ECO:0000256" key="2">
    <source>
        <dbReference type="ARBA" id="ARBA00004477"/>
    </source>
</evidence>
<dbReference type="Pfam" id="PF13359">
    <property type="entry name" value="DDE_Tnp_4"/>
    <property type="match status" value="1"/>
</dbReference>
<feature type="compositionally biased region" description="Acidic residues" evidence="13">
    <location>
        <begin position="1"/>
        <end position="11"/>
    </location>
</feature>
<keyword evidence="9" id="KW-1133">Transmembrane helix</keyword>
<evidence type="ECO:0000256" key="13">
    <source>
        <dbReference type="SAM" id="MobiDB-lite"/>
    </source>
</evidence>